<dbReference type="RefSeq" id="WP_071606235.1">
    <property type="nucleotide sequence ID" value="NZ_LAIR01000001.1"/>
</dbReference>
<accession>A0A0L6CPK2</accession>
<organism evidence="2 3">
    <name type="scientific">Luteipulveratus halotolerans</name>
    <dbReference type="NCBI Taxonomy" id="1631356"/>
    <lineage>
        <taxon>Bacteria</taxon>
        <taxon>Bacillati</taxon>
        <taxon>Actinomycetota</taxon>
        <taxon>Actinomycetes</taxon>
        <taxon>Micrococcales</taxon>
        <taxon>Dermacoccaceae</taxon>
        <taxon>Luteipulveratus</taxon>
    </lineage>
</organism>
<dbReference type="STRING" id="1631356.VV01_00245"/>
<sequence>MTQQLERTVRDVAASAEGQRSAQRVRDRARGVGVTHPAGRKKGRFRALARLRSQLAKAGHRGPTMRGWTGPGGGRAGWLEAPTEWVTTSKQAPGLWPWVIGQAPPPIGTPVGTHMEHGYTVCADPIAWFVAGLINAPTAFVLGRMGLGKSSLIRHIMAFVGDYGVLPIVMSDTRPEYGGVIKAMGGVVIELGPGQKHMNVLDPGPAADYLSALAERGEDDLVTELLALIRSQRLNALKGLLEIATKEAISSRQSNILAKALDVLDEDFDGVPVLGDMRALIESRDERLRTVVGDRGSDDRYDERVEELLSALGTIDVGGIFGDTFGRQTDERPPLDAPFCFDVSRIDQNDTALMGCVQFLSWTQAVQVLAASKYLADAGVLPKRRYLMIGDELYRALRALPLIVHRVDNLIRMIRALGSGLLLCTHTMNDLNLDGPDGPLTKIAWGFVERSDMCFMGGLSRNEMGNLKTVWDMSDKEQDDVTGWSDMGSVNPDTGAREEPPGRAKFLLKLGRSPGIPFRGVIADIEKEVIDTNSDWESLRDQLLGRKEAA</sequence>
<reference evidence="3" key="1">
    <citation type="submission" date="2015-03" db="EMBL/GenBank/DDBJ databases">
        <title>Luteipulveratus halotolerans sp. nov., a novel actinobacterium (Dermacoccaceae) from Sarawak, Malaysia.</title>
        <authorList>
            <person name="Juboi H."/>
            <person name="Basik A."/>
            <person name="Shamsul S.S."/>
            <person name="Arnold P."/>
            <person name="Schmitt E.K."/>
            <person name="Sanglier J.-J."/>
            <person name="Yeo T."/>
        </authorList>
    </citation>
    <scope>NUCLEOTIDE SEQUENCE [LARGE SCALE GENOMIC DNA]</scope>
    <source>
        <strain evidence="3">C296001</strain>
    </source>
</reference>
<evidence type="ECO:0000313" key="3">
    <source>
        <dbReference type="Proteomes" id="UP000037397"/>
    </source>
</evidence>
<proteinExistence type="predicted"/>
<feature type="region of interest" description="Disordered" evidence="1">
    <location>
        <begin position="1"/>
        <end position="39"/>
    </location>
</feature>
<dbReference type="Proteomes" id="UP000037397">
    <property type="component" value="Unassembled WGS sequence"/>
</dbReference>
<evidence type="ECO:0000313" key="2">
    <source>
        <dbReference type="EMBL" id="KNX39701.1"/>
    </source>
</evidence>
<dbReference type="InterPro" id="IPR027417">
    <property type="entry name" value="P-loop_NTPase"/>
</dbReference>
<gene>
    <name evidence="2" type="ORF">VV01_00245</name>
</gene>
<evidence type="ECO:0008006" key="4">
    <source>
        <dbReference type="Google" id="ProtNLM"/>
    </source>
</evidence>
<dbReference type="Gene3D" id="3.40.50.300">
    <property type="entry name" value="P-loop containing nucleotide triphosphate hydrolases"/>
    <property type="match status" value="1"/>
</dbReference>
<keyword evidence="3" id="KW-1185">Reference proteome</keyword>
<protein>
    <recommendedName>
        <fullName evidence="4">ATP/GTP-binding protein</fullName>
    </recommendedName>
</protein>
<dbReference type="SUPFAM" id="SSF52540">
    <property type="entry name" value="P-loop containing nucleoside triphosphate hydrolases"/>
    <property type="match status" value="1"/>
</dbReference>
<dbReference type="EMBL" id="LAIR01000001">
    <property type="protein sequence ID" value="KNX39701.1"/>
    <property type="molecule type" value="Genomic_DNA"/>
</dbReference>
<dbReference type="AlphaFoldDB" id="A0A0L6CPK2"/>
<name>A0A0L6CPK2_9MICO</name>
<evidence type="ECO:0000256" key="1">
    <source>
        <dbReference type="SAM" id="MobiDB-lite"/>
    </source>
</evidence>
<comment type="caution">
    <text evidence="2">The sequence shown here is derived from an EMBL/GenBank/DDBJ whole genome shotgun (WGS) entry which is preliminary data.</text>
</comment>
<dbReference type="OrthoDB" id="9804380at2"/>